<dbReference type="EMBL" id="ARXX01000028">
    <property type="protein sequence ID" value="MBF5056756.1"/>
    <property type="molecule type" value="Genomic_DNA"/>
</dbReference>
<name>A0ABS0ARM8_9GAMM</name>
<reference evidence="1 2" key="1">
    <citation type="submission" date="2012-09" db="EMBL/GenBank/DDBJ databases">
        <title>Genome Sequence of alkane-degrading Bacterium Alcanivorax sp. 521-1.</title>
        <authorList>
            <person name="Lai Q."/>
            <person name="Shao Z."/>
        </authorList>
    </citation>
    <scope>NUCLEOTIDE SEQUENCE [LARGE SCALE GENOMIC DNA]</scope>
    <source>
        <strain evidence="1 2">521-1</strain>
    </source>
</reference>
<evidence type="ECO:0000313" key="2">
    <source>
        <dbReference type="Proteomes" id="UP000662703"/>
    </source>
</evidence>
<dbReference type="Proteomes" id="UP000662703">
    <property type="component" value="Unassembled WGS sequence"/>
</dbReference>
<accession>A0ABS0ARM8</accession>
<evidence type="ECO:0000313" key="1">
    <source>
        <dbReference type="EMBL" id="MBF5056756.1"/>
    </source>
</evidence>
<organism evidence="1 2">
    <name type="scientific">Alloalcanivorax profundimaris</name>
    <dbReference type="NCBI Taxonomy" id="2735259"/>
    <lineage>
        <taxon>Bacteria</taxon>
        <taxon>Pseudomonadati</taxon>
        <taxon>Pseudomonadota</taxon>
        <taxon>Gammaproteobacteria</taxon>
        <taxon>Oceanospirillales</taxon>
        <taxon>Alcanivoracaceae</taxon>
        <taxon>Alloalcanivorax</taxon>
    </lineage>
</organism>
<keyword evidence="2" id="KW-1185">Reference proteome</keyword>
<protein>
    <submittedName>
        <fullName evidence="1">Uncharacterized protein</fullName>
    </submittedName>
</protein>
<gene>
    <name evidence="1" type="ORF">Y5W_02050</name>
</gene>
<comment type="caution">
    <text evidence="1">The sequence shown here is derived from an EMBL/GenBank/DDBJ whole genome shotgun (WGS) entry which is preliminary data.</text>
</comment>
<sequence>MLWVAANSQIALDEPVLGIHFADRAITGIADQKGLAVVGLHQIVGGRPRRHSFDQLTGIQIHNADTATGRMRGNGIATVGSHQHMVHRPRHFQFAVNRLCGRVHQIEQPGTPCFQFSRLPAPMMSGVFIF</sequence>
<proteinExistence type="predicted"/>